<dbReference type="InterPro" id="IPR009908">
    <property type="entry name" value="Methylamine_util_MauE"/>
</dbReference>
<evidence type="ECO:0000256" key="2">
    <source>
        <dbReference type="ARBA" id="ARBA00022692"/>
    </source>
</evidence>
<protein>
    <recommendedName>
        <fullName evidence="6">Methylamine utilisation protein MauE domain-containing protein</fullName>
    </recommendedName>
</protein>
<evidence type="ECO:0000259" key="6">
    <source>
        <dbReference type="Pfam" id="PF07291"/>
    </source>
</evidence>
<feature type="transmembrane region" description="Helical" evidence="5">
    <location>
        <begin position="115"/>
        <end position="134"/>
    </location>
</feature>
<evidence type="ECO:0000313" key="7">
    <source>
        <dbReference type="EMBL" id="SDH28351.1"/>
    </source>
</evidence>
<reference evidence="8" key="1">
    <citation type="submission" date="2016-10" db="EMBL/GenBank/DDBJ databases">
        <authorList>
            <person name="Varghese N."/>
            <person name="Submissions S."/>
        </authorList>
    </citation>
    <scope>NUCLEOTIDE SEQUENCE [LARGE SCALE GENOMIC DNA]</scope>
    <source>
        <strain evidence="8">DSM 527</strain>
    </source>
</reference>
<gene>
    <name evidence="7" type="ORF">SAMN04488121_110134</name>
</gene>
<proteinExistence type="predicted"/>
<dbReference type="OrthoDB" id="680026at2"/>
<sequence>MFKKLLLELPAVLLTILFTYASISKLLQYKTFRFQLDQSPFTTGYSGIIAWSIPAIELINTALLMFPATRLKGFYLSYGLMFLFTVYIYAILHYSYFIPCSCGGILSKMNWEQHLVFNIIFTLIALTGIFTFRFKTKV</sequence>
<evidence type="ECO:0000256" key="5">
    <source>
        <dbReference type="SAM" id="Phobius"/>
    </source>
</evidence>
<keyword evidence="2 5" id="KW-0812">Transmembrane</keyword>
<name>A0A1G8B5D2_CHIFI</name>
<dbReference type="RefSeq" id="WP_089837506.1">
    <property type="nucleotide sequence ID" value="NZ_FNBN01000010.1"/>
</dbReference>
<dbReference type="EMBL" id="FNBN01000010">
    <property type="protein sequence ID" value="SDH28351.1"/>
    <property type="molecule type" value="Genomic_DNA"/>
</dbReference>
<dbReference type="AlphaFoldDB" id="A0A1G8B5D2"/>
<dbReference type="GO" id="GO:0030416">
    <property type="term" value="P:methylamine metabolic process"/>
    <property type="evidence" value="ECO:0007669"/>
    <property type="project" value="InterPro"/>
</dbReference>
<keyword evidence="4 5" id="KW-0472">Membrane</keyword>
<feature type="domain" description="Methylamine utilisation protein MauE" evidence="6">
    <location>
        <begin position="4"/>
        <end position="130"/>
    </location>
</feature>
<organism evidence="7 8">
    <name type="scientific">Chitinophaga filiformis</name>
    <name type="common">Myxococcus filiformis</name>
    <name type="synonym">Flexibacter filiformis</name>
    <dbReference type="NCBI Taxonomy" id="104663"/>
    <lineage>
        <taxon>Bacteria</taxon>
        <taxon>Pseudomonadati</taxon>
        <taxon>Bacteroidota</taxon>
        <taxon>Chitinophagia</taxon>
        <taxon>Chitinophagales</taxon>
        <taxon>Chitinophagaceae</taxon>
        <taxon>Chitinophaga</taxon>
    </lineage>
</organism>
<dbReference type="Pfam" id="PF07291">
    <property type="entry name" value="MauE"/>
    <property type="match status" value="1"/>
</dbReference>
<comment type="subcellular location">
    <subcellularLocation>
        <location evidence="1">Membrane</location>
        <topology evidence="1">Multi-pass membrane protein</topology>
    </subcellularLocation>
</comment>
<keyword evidence="3 5" id="KW-1133">Transmembrane helix</keyword>
<dbReference type="GO" id="GO:0016020">
    <property type="term" value="C:membrane"/>
    <property type="evidence" value="ECO:0007669"/>
    <property type="project" value="UniProtKB-SubCell"/>
</dbReference>
<evidence type="ECO:0000256" key="3">
    <source>
        <dbReference type="ARBA" id="ARBA00022989"/>
    </source>
</evidence>
<feature type="transmembrane region" description="Helical" evidence="5">
    <location>
        <begin position="73"/>
        <end position="95"/>
    </location>
</feature>
<dbReference type="Proteomes" id="UP000199045">
    <property type="component" value="Unassembled WGS sequence"/>
</dbReference>
<accession>A0A1G8B5D2</accession>
<evidence type="ECO:0000313" key="8">
    <source>
        <dbReference type="Proteomes" id="UP000199045"/>
    </source>
</evidence>
<feature type="transmembrane region" description="Helical" evidence="5">
    <location>
        <begin position="45"/>
        <end position="66"/>
    </location>
</feature>
<dbReference type="STRING" id="104663.SAMN04488121_110134"/>
<evidence type="ECO:0000256" key="4">
    <source>
        <dbReference type="ARBA" id="ARBA00023136"/>
    </source>
</evidence>
<evidence type="ECO:0000256" key="1">
    <source>
        <dbReference type="ARBA" id="ARBA00004141"/>
    </source>
</evidence>